<keyword evidence="4" id="KW-1185">Reference proteome</keyword>
<evidence type="ECO:0000313" key="3">
    <source>
        <dbReference type="EMBL" id="KAH8700443.1"/>
    </source>
</evidence>
<sequence length="315" mass="34319">MSLAAIQNVFLLPLLLLVSIPLALSATVTAFLALTALFLRAFIVYIEIAIGLLTNFFLFPAHSPASGSLLAFSEVNTPAISPSKTRHPRPRSWADGVSGKEIDYFHSYYSHHGPPTTPPREPFFNFISGDAERDFEGLGGWRTPLLSRKRDPDPSSPHLSYSTSEEGLLDDEQAWLSINKRLELPSRQLNLIAPSTFPSSSSAEHTEPHRPRYHKRSITTSSVTQFSSSSPLPTFSEHPDKAALQTSKSSAGLDTLHAAASPSSSCSDQPFLMTSSASGREWKMAHYPSSGRRRSSAGSAQSMAFTGLGVHQYTN</sequence>
<evidence type="ECO:0000313" key="4">
    <source>
        <dbReference type="Proteomes" id="UP001201262"/>
    </source>
</evidence>
<dbReference type="AlphaFoldDB" id="A0AAD4KVT1"/>
<keyword evidence="2" id="KW-0472">Membrane</keyword>
<gene>
    <name evidence="3" type="ORF">BGW36DRAFT_129106</name>
</gene>
<feature type="transmembrane region" description="Helical" evidence="2">
    <location>
        <begin position="35"/>
        <end position="59"/>
    </location>
</feature>
<proteinExistence type="predicted"/>
<comment type="caution">
    <text evidence="3">The sequence shown here is derived from an EMBL/GenBank/DDBJ whole genome shotgun (WGS) entry which is preliminary data.</text>
</comment>
<evidence type="ECO:0000256" key="2">
    <source>
        <dbReference type="SAM" id="Phobius"/>
    </source>
</evidence>
<feature type="region of interest" description="Disordered" evidence="1">
    <location>
        <begin position="145"/>
        <end position="165"/>
    </location>
</feature>
<keyword evidence="2" id="KW-1133">Transmembrane helix</keyword>
<dbReference type="Proteomes" id="UP001201262">
    <property type="component" value="Unassembled WGS sequence"/>
</dbReference>
<evidence type="ECO:0000256" key="1">
    <source>
        <dbReference type="SAM" id="MobiDB-lite"/>
    </source>
</evidence>
<feature type="region of interest" description="Disordered" evidence="1">
    <location>
        <begin position="193"/>
        <end position="240"/>
    </location>
</feature>
<dbReference type="EMBL" id="JAJTJA010000004">
    <property type="protein sequence ID" value="KAH8700443.1"/>
    <property type="molecule type" value="Genomic_DNA"/>
</dbReference>
<accession>A0AAD4KVT1</accession>
<dbReference type="RefSeq" id="XP_046074149.1">
    <property type="nucleotide sequence ID" value="XM_046209344.1"/>
</dbReference>
<name>A0AAD4KVT1_9EURO</name>
<keyword evidence="2" id="KW-0812">Transmembrane</keyword>
<reference evidence="3" key="1">
    <citation type="submission" date="2021-12" db="EMBL/GenBank/DDBJ databases">
        <title>Convergent genome expansion in fungi linked to evolution of root-endophyte symbiosis.</title>
        <authorList>
            <consortium name="DOE Joint Genome Institute"/>
            <person name="Ke Y.-H."/>
            <person name="Bonito G."/>
            <person name="Liao H.-L."/>
            <person name="Looney B."/>
            <person name="Rojas-Flechas A."/>
            <person name="Nash J."/>
            <person name="Hameed K."/>
            <person name="Schadt C."/>
            <person name="Martin F."/>
            <person name="Crous P.W."/>
            <person name="Miettinen O."/>
            <person name="Magnuson J.K."/>
            <person name="Labbe J."/>
            <person name="Jacobson D."/>
            <person name="Doktycz M.J."/>
            <person name="Veneault-Fourrey C."/>
            <person name="Kuo A."/>
            <person name="Mondo S."/>
            <person name="Calhoun S."/>
            <person name="Riley R."/>
            <person name="Ohm R."/>
            <person name="LaButti K."/>
            <person name="Andreopoulos B."/>
            <person name="Pangilinan J."/>
            <person name="Nolan M."/>
            <person name="Tritt A."/>
            <person name="Clum A."/>
            <person name="Lipzen A."/>
            <person name="Daum C."/>
            <person name="Barry K."/>
            <person name="Grigoriev I.V."/>
            <person name="Vilgalys R."/>
        </authorList>
    </citation>
    <scope>NUCLEOTIDE SEQUENCE</scope>
    <source>
        <strain evidence="3">PMI_201</strain>
    </source>
</reference>
<organism evidence="3 4">
    <name type="scientific">Talaromyces proteolyticus</name>
    <dbReference type="NCBI Taxonomy" id="1131652"/>
    <lineage>
        <taxon>Eukaryota</taxon>
        <taxon>Fungi</taxon>
        <taxon>Dikarya</taxon>
        <taxon>Ascomycota</taxon>
        <taxon>Pezizomycotina</taxon>
        <taxon>Eurotiomycetes</taxon>
        <taxon>Eurotiomycetidae</taxon>
        <taxon>Eurotiales</taxon>
        <taxon>Trichocomaceae</taxon>
        <taxon>Talaromyces</taxon>
        <taxon>Talaromyces sect. Bacilispori</taxon>
    </lineage>
</organism>
<dbReference type="GeneID" id="70239631"/>
<feature type="compositionally biased region" description="Low complexity" evidence="1">
    <location>
        <begin position="218"/>
        <end position="230"/>
    </location>
</feature>
<protein>
    <submittedName>
        <fullName evidence="3">Uncharacterized protein</fullName>
    </submittedName>
</protein>